<feature type="transmembrane region" description="Helical" evidence="1">
    <location>
        <begin position="50"/>
        <end position="69"/>
    </location>
</feature>
<feature type="transmembrane region" description="Helical" evidence="1">
    <location>
        <begin position="250"/>
        <end position="268"/>
    </location>
</feature>
<keyword evidence="1" id="KW-0472">Membrane</keyword>
<dbReference type="OrthoDB" id="2521336at2"/>
<name>A0A4R6TQY3_9BACI</name>
<feature type="transmembrane region" description="Helical" evidence="1">
    <location>
        <begin position="20"/>
        <end position="44"/>
    </location>
</feature>
<sequence length="376" mass="43912">MNHILAEHKDNQMLVWHWLVNAYGSILLAFIGIGLATLPVYLFWNGFTGWGVFASVGLIGTVIIFRIIINHYQRLLWYNRHQNHFVLTETQLTYDVKDFKDRKVYTGTIALSDVECCDVMIYLSYAYYTYYEGYYKKGPFHRLVPCLLLQTKQGISIPVYLKDYEAIDQWLTVFHNTNIPIYMNRTVATEEHLQELKNIANTDEKENVPVDLPFAEIYDSLNQKWIKEEEERAKSVVEELVAPKTKFRPTIFGVIAILLIPTICSAFLHSWLQISGWLAVFHVFFYAAGYVAFTYNLKVCRFWTSCLYIPMAFVISVIALAQFVDTTSETFASVSTVIAQGLYLILIWFLYKIARKLREKYPSSHHQDRRKRRRVV</sequence>
<evidence type="ECO:0000256" key="1">
    <source>
        <dbReference type="SAM" id="Phobius"/>
    </source>
</evidence>
<keyword evidence="1" id="KW-0812">Transmembrane</keyword>
<evidence type="ECO:0000313" key="2">
    <source>
        <dbReference type="EMBL" id="TDQ34630.1"/>
    </source>
</evidence>
<feature type="transmembrane region" description="Helical" evidence="1">
    <location>
        <begin position="330"/>
        <end position="351"/>
    </location>
</feature>
<reference evidence="2 3" key="1">
    <citation type="submission" date="2019-03" db="EMBL/GenBank/DDBJ databases">
        <title>Genomic Encyclopedia of Type Strains, Phase IV (KMG-IV): sequencing the most valuable type-strain genomes for metagenomic binning, comparative biology and taxonomic classification.</title>
        <authorList>
            <person name="Goeker M."/>
        </authorList>
    </citation>
    <scope>NUCLEOTIDE SEQUENCE [LARGE SCALE GENOMIC DNA]</scope>
    <source>
        <strain evidence="2 3">DSM 28697</strain>
    </source>
</reference>
<dbReference type="EMBL" id="SNYJ01000024">
    <property type="protein sequence ID" value="TDQ34630.1"/>
    <property type="molecule type" value="Genomic_DNA"/>
</dbReference>
<keyword evidence="3" id="KW-1185">Reference proteome</keyword>
<accession>A0A4R6TQY3</accession>
<dbReference type="Proteomes" id="UP000295632">
    <property type="component" value="Unassembled WGS sequence"/>
</dbReference>
<gene>
    <name evidence="2" type="ORF">EV213_12448</name>
</gene>
<evidence type="ECO:0000313" key="3">
    <source>
        <dbReference type="Proteomes" id="UP000295632"/>
    </source>
</evidence>
<organism evidence="2 3">
    <name type="scientific">Aureibacillus halotolerans</name>
    <dbReference type="NCBI Taxonomy" id="1508390"/>
    <lineage>
        <taxon>Bacteria</taxon>
        <taxon>Bacillati</taxon>
        <taxon>Bacillota</taxon>
        <taxon>Bacilli</taxon>
        <taxon>Bacillales</taxon>
        <taxon>Bacillaceae</taxon>
        <taxon>Aureibacillus</taxon>
    </lineage>
</organism>
<keyword evidence="1" id="KW-1133">Transmembrane helix</keyword>
<proteinExistence type="predicted"/>
<feature type="transmembrane region" description="Helical" evidence="1">
    <location>
        <begin position="305"/>
        <end position="324"/>
    </location>
</feature>
<dbReference type="RefSeq" id="WP_133582134.1">
    <property type="nucleotide sequence ID" value="NZ_SNYJ01000024.1"/>
</dbReference>
<dbReference type="AlphaFoldDB" id="A0A4R6TQY3"/>
<feature type="transmembrane region" description="Helical" evidence="1">
    <location>
        <begin position="274"/>
        <end position="293"/>
    </location>
</feature>
<comment type="caution">
    <text evidence="2">The sequence shown here is derived from an EMBL/GenBank/DDBJ whole genome shotgun (WGS) entry which is preliminary data.</text>
</comment>
<protein>
    <submittedName>
        <fullName evidence="2">Uncharacterized protein</fullName>
    </submittedName>
</protein>